<evidence type="ECO:0000256" key="1">
    <source>
        <dbReference type="SAM" id="Coils"/>
    </source>
</evidence>
<feature type="coiled-coil region" evidence="1">
    <location>
        <begin position="72"/>
        <end position="99"/>
    </location>
</feature>
<dbReference type="WBParaSite" id="SSTP_0000303850.1">
    <property type="protein sequence ID" value="SSTP_0000303850.1"/>
    <property type="gene ID" value="SSTP_0000303850"/>
</dbReference>
<reference evidence="3" key="1">
    <citation type="submission" date="2015-08" db="UniProtKB">
        <authorList>
            <consortium name="WormBaseParasite"/>
        </authorList>
    </citation>
    <scope>IDENTIFICATION</scope>
</reference>
<evidence type="ECO:0000313" key="4">
    <source>
        <dbReference type="WBParaSite" id="TCONS_00012513.p1"/>
    </source>
</evidence>
<name>A0A0K0E0M6_STRER</name>
<organism evidence="3">
    <name type="scientific">Strongyloides stercoralis</name>
    <name type="common">Threadworm</name>
    <dbReference type="NCBI Taxonomy" id="6248"/>
    <lineage>
        <taxon>Eukaryota</taxon>
        <taxon>Metazoa</taxon>
        <taxon>Ecdysozoa</taxon>
        <taxon>Nematoda</taxon>
        <taxon>Chromadorea</taxon>
        <taxon>Rhabditida</taxon>
        <taxon>Tylenchina</taxon>
        <taxon>Panagrolaimomorpha</taxon>
        <taxon>Strongyloidoidea</taxon>
        <taxon>Strongyloididae</taxon>
        <taxon>Strongyloides</taxon>
    </lineage>
</organism>
<accession>A0A0K0E0M6</accession>
<dbReference type="WBParaSite" id="TCONS_00012513.p1">
    <property type="protein sequence ID" value="TCONS_00012513.p1"/>
    <property type="gene ID" value="XLOC_008161"/>
</dbReference>
<evidence type="ECO:0000313" key="2">
    <source>
        <dbReference type="Proteomes" id="UP000035681"/>
    </source>
</evidence>
<keyword evidence="2" id="KW-1185">Reference proteome</keyword>
<protein>
    <submittedName>
        <fullName evidence="3 4">BZIP domain-containing protein</fullName>
    </submittedName>
</protein>
<keyword evidence="1" id="KW-0175">Coiled coil</keyword>
<dbReference type="AlphaFoldDB" id="A0A0K0E0M6"/>
<dbReference type="Proteomes" id="UP000035681">
    <property type="component" value="Unplaced"/>
</dbReference>
<sequence>MLSIIKKLFSFAVFFLIFFIYLCTTTPLSDKNLVKNSYNSKEAPIVLNNEVDDRVLKKRQLNAAARRRRRNRREIRSLVNRLNTQLLQLQLQVQSLQQQLSSRVLLLTTTVMGR</sequence>
<evidence type="ECO:0000313" key="3">
    <source>
        <dbReference type="WBParaSite" id="SSTP_0000303850.1"/>
    </source>
</evidence>
<proteinExistence type="predicted"/>